<feature type="domain" description="NTP pyrophosphohydrolase MazG-like" evidence="5">
    <location>
        <begin position="181"/>
        <end position="240"/>
    </location>
</feature>
<feature type="domain" description="NTP pyrophosphohydrolase MazG-like" evidence="5">
    <location>
        <begin position="38"/>
        <end position="111"/>
    </location>
</feature>
<accession>A0A1E3W5D7</accession>
<dbReference type="InterPro" id="IPR011551">
    <property type="entry name" value="NTP_PyrPHydrolase_MazG"/>
</dbReference>
<comment type="similarity">
    <text evidence="2">Belongs to the nucleoside triphosphate pyrophosphohydrolase family.</text>
</comment>
<dbReference type="NCBIfam" id="TIGR00444">
    <property type="entry name" value="mazG"/>
    <property type="match status" value="1"/>
</dbReference>
<evidence type="ECO:0000256" key="2">
    <source>
        <dbReference type="ARBA" id="ARBA00061115"/>
    </source>
</evidence>
<dbReference type="STRING" id="1774968.AUC68_13535"/>
<evidence type="ECO:0000256" key="1">
    <source>
        <dbReference type="ARBA" id="ARBA00052141"/>
    </source>
</evidence>
<reference evidence="6 7" key="1">
    <citation type="journal article" date="2016" name="Environ. Microbiol.">
        <title>New Methyloceanibacter diversity from North Sea sediments includes methanotroph containing solely the soluble methane monooxygenase.</title>
        <authorList>
            <person name="Vekeman B."/>
            <person name="Kerckhof F.M."/>
            <person name="Cremers G."/>
            <person name="de Vos P."/>
            <person name="Vandamme P."/>
            <person name="Boon N."/>
            <person name="Op den Camp H.J."/>
            <person name="Heylen K."/>
        </authorList>
    </citation>
    <scope>NUCLEOTIDE SEQUENCE [LARGE SCALE GENOMIC DNA]</scope>
    <source>
        <strain evidence="6 7">R-67174</strain>
    </source>
</reference>
<dbReference type="EC" id="3.6.1.8" evidence="3"/>
<dbReference type="GO" id="GO:0046052">
    <property type="term" value="P:UTP catabolic process"/>
    <property type="evidence" value="ECO:0007669"/>
    <property type="project" value="TreeGrafter"/>
</dbReference>
<dbReference type="RefSeq" id="WP_069436252.1">
    <property type="nucleotide sequence ID" value="NZ_LPWG01000003.1"/>
</dbReference>
<gene>
    <name evidence="6" type="primary">mazG</name>
    <name evidence="6" type="ORF">AUC68_13535</name>
</gene>
<dbReference type="OrthoDB" id="9808939at2"/>
<dbReference type="GO" id="GO:0006950">
    <property type="term" value="P:response to stress"/>
    <property type="evidence" value="ECO:0007669"/>
    <property type="project" value="UniProtKB-ARBA"/>
</dbReference>
<dbReference type="Pfam" id="PF03819">
    <property type="entry name" value="MazG"/>
    <property type="match status" value="2"/>
</dbReference>
<dbReference type="GO" id="GO:0046061">
    <property type="term" value="P:dATP catabolic process"/>
    <property type="evidence" value="ECO:0007669"/>
    <property type="project" value="TreeGrafter"/>
</dbReference>
<protein>
    <recommendedName>
        <fullName evidence="4">Nucleoside triphosphate pyrophosphohydrolase</fullName>
        <ecNumber evidence="3">3.6.1.8</ecNumber>
    </recommendedName>
</protein>
<dbReference type="AlphaFoldDB" id="A0A1E3W5D7"/>
<dbReference type="Gene3D" id="1.10.287.1080">
    <property type="entry name" value="MazG-like"/>
    <property type="match status" value="2"/>
</dbReference>
<dbReference type="GO" id="GO:0006203">
    <property type="term" value="P:dGTP catabolic process"/>
    <property type="evidence" value="ECO:0007669"/>
    <property type="project" value="TreeGrafter"/>
</dbReference>
<keyword evidence="6" id="KW-0378">Hydrolase</keyword>
<dbReference type="FunFam" id="1.10.287.1080:FF:000001">
    <property type="entry name" value="Nucleoside triphosphate pyrophosphohydrolase"/>
    <property type="match status" value="1"/>
</dbReference>
<sequence length="287" mass="31688">MTDTRSPGGEKTYALADLLTVMARLRDPETGCPWDVKQSFETIAPYTIEEAYEVADAIQRGDTDALKEELGDLLLQVVYHAQLANEMGSFSFDDVADVITRKMIRRHPHVFEDPTRRDAFLGSGLWEQIKAEEKAERGEATNPASILSDVPVGMPGLTRAAKLQKRAADVGFDWSDVGLIISKVEEELAELKDAIAKGEAQERIADEFGDVAFVLANVARHLHVDPEAALRGTCAKFIRRFQYIEAALAAQGRKPQDADLEEMDRLWDAAKRDEKAAKQDATGGNDA</sequence>
<dbReference type="GO" id="GO:0046047">
    <property type="term" value="P:TTP catabolic process"/>
    <property type="evidence" value="ECO:0007669"/>
    <property type="project" value="TreeGrafter"/>
</dbReference>
<dbReference type="PANTHER" id="PTHR30522">
    <property type="entry name" value="NUCLEOSIDE TRIPHOSPHATE PYROPHOSPHOHYDROLASE"/>
    <property type="match status" value="1"/>
</dbReference>
<dbReference type="InterPro" id="IPR048011">
    <property type="entry name" value="NTP-PPase_MazG-like_C"/>
</dbReference>
<evidence type="ECO:0000313" key="7">
    <source>
        <dbReference type="Proteomes" id="UP000094501"/>
    </source>
</evidence>
<keyword evidence="7" id="KW-1185">Reference proteome</keyword>
<dbReference type="FunFam" id="1.10.287.1080:FF:000003">
    <property type="entry name" value="Nucleoside triphosphate pyrophosphohydrolase"/>
    <property type="match status" value="1"/>
</dbReference>
<name>A0A1E3W5D7_9HYPH</name>
<dbReference type="InterPro" id="IPR048015">
    <property type="entry name" value="NTP-PPase_MazG-like_N"/>
</dbReference>
<dbReference type="CDD" id="cd11529">
    <property type="entry name" value="NTP-PPase_MazG_Cterm"/>
    <property type="match status" value="1"/>
</dbReference>
<dbReference type="GO" id="GO:0047693">
    <property type="term" value="F:ATP diphosphatase activity"/>
    <property type="evidence" value="ECO:0007669"/>
    <property type="project" value="UniProtKB-EC"/>
</dbReference>
<organism evidence="6 7">
    <name type="scientific">Methyloceanibacter methanicus</name>
    <dbReference type="NCBI Taxonomy" id="1774968"/>
    <lineage>
        <taxon>Bacteria</taxon>
        <taxon>Pseudomonadati</taxon>
        <taxon>Pseudomonadota</taxon>
        <taxon>Alphaproteobacteria</taxon>
        <taxon>Hyphomicrobiales</taxon>
        <taxon>Hyphomicrobiaceae</taxon>
        <taxon>Methyloceanibacter</taxon>
    </lineage>
</organism>
<comment type="caution">
    <text evidence="6">The sequence shown here is derived from an EMBL/GenBank/DDBJ whole genome shotgun (WGS) entry which is preliminary data.</text>
</comment>
<dbReference type="SUPFAM" id="SSF101386">
    <property type="entry name" value="all-alpha NTP pyrophosphatases"/>
    <property type="match status" value="2"/>
</dbReference>
<evidence type="ECO:0000256" key="4">
    <source>
        <dbReference type="ARBA" id="ARBA00074799"/>
    </source>
</evidence>
<dbReference type="NCBIfam" id="NF007113">
    <property type="entry name" value="PRK09562.1"/>
    <property type="match status" value="1"/>
</dbReference>
<dbReference type="InterPro" id="IPR004518">
    <property type="entry name" value="MazG-like_dom"/>
</dbReference>
<dbReference type="GO" id="GO:0046076">
    <property type="term" value="P:dTTP catabolic process"/>
    <property type="evidence" value="ECO:0007669"/>
    <property type="project" value="TreeGrafter"/>
</dbReference>
<dbReference type="PANTHER" id="PTHR30522:SF0">
    <property type="entry name" value="NUCLEOSIDE TRIPHOSPHATE PYROPHOSPHOHYDROLASE"/>
    <property type="match status" value="1"/>
</dbReference>
<dbReference type="EMBL" id="LPWG01000003">
    <property type="protein sequence ID" value="ODS00986.1"/>
    <property type="molecule type" value="Genomic_DNA"/>
</dbReference>
<evidence type="ECO:0000259" key="5">
    <source>
        <dbReference type="Pfam" id="PF03819"/>
    </source>
</evidence>
<evidence type="ECO:0000313" key="6">
    <source>
        <dbReference type="EMBL" id="ODS00986.1"/>
    </source>
</evidence>
<dbReference type="Proteomes" id="UP000094501">
    <property type="component" value="Unassembled WGS sequence"/>
</dbReference>
<comment type="catalytic activity">
    <reaction evidence="1">
        <text>ATP + H2O = AMP + diphosphate + H(+)</text>
        <dbReference type="Rhea" id="RHEA:14245"/>
        <dbReference type="ChEBI" id="CHEBI:15377"/>
        <dbReference type="ChEBI" id="CHEBI:15378"/>
        <dbReference type="ChEBI" id="CHEBI:30616"/>
        <dbReference type="ChEBI" id="CHEBI:33019"/>
        <dbReference type="ChEBI" id="CHEBI:456215"/>
        <dbReference type="EC" id="3.6.1.8"/>
    </reaction>
</comment>
<dbReference type="CDD" id="cd11528">
    <property type="entry name" value="NTP-PPase_MazG_Nterm"/>
    <property type="match status" value="1"/>
</dbReference>
<proteinExistence type="inferred from homology"/>
<evidence type="ECO:0000256" key="3">
    <source>
        <dbReference type="ARBA" id="ARBA00066372"/>
    </source>
</evidence>
<dbReference type="GO" id="GO:0046081">
    <property type="term" value="P:dUTP catabolic process"/>
    <property type="evidence" value="ECO:0007669"/>
    <property type="project" value="TreeGrafter"/>
</dbReference>